<dbReference type="RefSeq" id="WP_158739827.1">
    <property type="nucleotide sequence ID" value="NZ_WSLF01000003.1"/>
</dbReference>
<evidence type="ECO:0000313" key="3">
    <source>
        <dbReference type="Proteomes" id="UP000483018"/>
    </source>
</evidence>
<organism evidence="2 3">
    <name type="scientific">Defluviitalea raffinosedens</name>
    <dbReference type="NCBI Taxonomy" id="1450156"/>
    <lineage>
        <taxon>Bacteria</taxon>
        <taxon>Bacillati</taxon>
        <taxon>Bacillota</taxon>
        <taxon>Clostridia</taxon>
        <taxon>Lachnospirales</taxon>
        <taxon>Defluviitaleaceae</taxon>
        <taxon>Defluviitalea</taxon>
    </lineage>
</organism>
<sequence length="392" mass="45766">MARIVLLKGRSQYDVLRIFVDYLGEAFNQLGDEIFIVDLTNPNRMKALQDAFSFPCDFVFAFNCIGIDLKLDDEYLFNLADTTYIGCLVDHPIYHLQRINTNLNNLILTCVDYSHIEFLCTYFPLKRSAFLPHGGSVKGEDIKEQRIRDIDVLFGGSFKDPDLIRKEWLILPKTMISIMDEAAEYLLANPDKTLEGELQFVLQSRNFYGEYGILMNNPAFLQLVDSYVRSYRRYKCVEELIKSGIPIDFYGVLGWDRNPFEMYKNFRVHNSVDFNEMLSLMGNSKFVLNVLPNFKNGSHERIFTSMLQGAISVTDKNQYLENQFNDEEDIIFYTWDKIELLPEKIKDILEDEDNRNYIALNGMKKANEKHTWLQRAKEIKELVEINSVFRTP</sequence>
<protein>
    <submittedName>
        <fullName evidence="2">Glycosyltransferase</fullName>
    </submittedName>
</protein>
<dbReference type="GO" id="GO:0016740">
    <property type="term" value="F:transferase activity"/>
    <property type="evidence" value="ECO:0007669"/>
    <property type="project" value="UniProtKB-KW"/>
</dbReference>
<evidence type="ECO:0000313" key="2">
    <source>
        <dbReference type="EMBL" id="KAE9635580.1"/>
    </source>
</evidence>
<dbReference type="InterPro" id="IPR055259">
    <property type="entry name" value="YkvP/CgeB_Glyco_trans-like"/>
</dbReference>
<evidence type="ECO:0000259" key="1">
    <source>
        <dbReference type="Pfam" id="PF13524"/>
    </source>
</evidence>
<dbReference type="Proteomes" id="UP000483018">
    <property type="component" value="Unassembled WGS sequence"/>
</dbReference>
<comment type="caution">
    <text evidence="2">The sequence shown here is derived from an EMBL/GenBank/DDBJ whole genome shotgun (WGS) entry which is preliminary data.</text>
</comment>
<reference evidence="2 3" key="1">
    <citation type="submission" date="2019-12" db="EMBL/GenBank/DDBJ databases">
        <title>Defluviitalea raffinosedens, isolated from a biogas fermenter, genome sequencing and characterization.</title>
        <authorList>
            <person name="Rettenmaier R."/>
            <person name="Schneider M."/>
            <person name="Neuhaus K."/>
            <person name="Liebl W."/>
            <person name="Zverlov V."/>
        </authorList>
    </citation>
    <scope>NUCLEOTIDE SEQUENCE [LARGE SCALE GENOMIC DNA]</scope>
    <source>
        <strain evidence="2 3">249c-K6</strain>
    </source>
</reference>
<proteinExistence type="predicted"/>
<name>A0A7C8LFK0_9FIRM</name>
<gene>
    <name evidence="2" type="ORF">GND95_05390</name>
</gene>
<accession>A0A7C8LFK0</accession>
<dbReference type="EMBL" id="WSLF01000003">
    <property type="protein sequence ID" value="KAE9635580.1"/>
    <property type="molecule type" value="Genomic_DNA"/>
</dbReference>
<dbReference type="OrthoDB" id="5756516at2"/>
<dbReference type="AlphaFoldDB" id="A0A7C8LFK0"/>
<keyword evidence="3" id="KW-1185">Reference proteome</keyword>
<feature type="domain" description="Spore protein YkvP/CgeB glycosyl transferase-like" evidence="1">
    <location>
        <begin position="235"/>
        <end position="380"/>
    </location>
</feature>
<dbReference type="Pfam" id="PF13524">
    <property type="entry name" value="Glyco_trans_1_2"/>
    <property type="match status" value="1"/>
</dbReference>
<keyword evidence="2" id="KW-0808">Transferase</keyword>